<evidence type="ECO:0000313" key="3">
    <source>
        <dbReference type="Proteomes" id="UP000750197"/>
    </source>
</evidence>
<organism evidence="2 3">
    <name type="scientific">Candidatus Sysuiplasma superficiale</name>
    <dbReference type="NCBI Taxonomy" id="2823368"/>
    <lineage>
        <taxon>Archaea</taxon>
        <taxon>Methanobacteriati</taxon>
        <taxon>Thermoplasmatota</taxon>
        <taxon>Thermoplasmata</taxon>
        <taxon>Candidatus Sysuiplasmatales</taxon>
        <taxon>Candidatus Sysuiplasmataceae</taxon>
        <taxon>Candidatus Sysuiplasma</taxon>
    </lineage>
</organism>
<name>A0A8J7YSM4_9ARCH</name>
<keyword evidence="1" id="KW-0812">Transmembrane</keyword>
<sequence>AAQPGGAVGEMSLPVYQNQTNPYFINTTARTYGPSGPVNSTFSQSRFSFEMMSVQNNPRLTGIILLYNAADVGGHVPVFLYYRPIANSTGEFFGTGSVFYLNGGKSGKEPAGTAYYNESQMRYYSEYTSAAVTDIVPYNLTSHTNTTAYVFELFTSNGTELAWAKIQLINPFSGSGVSDLFFTADMPLLSMFVPLMATVAAYQTFGKDRATGALASVIVRPITRRALISSRFVSNFLSVSAASGLALVATSVIFEHYLGVYIPPGALLLSFWSLLVMAGAFTGIVYLASLLLRSTGQIMGAVIGLYIVLVILWVFPVPLIPLTVSSLLIREPVGTAAYASSLAGLYFISPAGYGFLSSSLSGSVSSVPLITGGLYTASQLGITVYNVIAAGLAWICVPFVFSLLMFTRRD</sequence>
<dbReference type="GO" id="GO:0005886">
    <property type="term" value="C:plasma membrane"/>
    <property type="evidence" value="ECO:0007669"/>
    <property type="project" value="UniProtKB-SubCell"/>
</dbReference>
<comment type="caution">
    <text evidence="2">The sequence shown here is derived from an EMBL/GenBank/DDBJ whole genome shotgun (WGS) entry which is preliminary data.</text>
</comment>
<feature type="transmembrane region" description="Helical" evidence="1">
    <location>
        <begin position="384"/>
        <end position="406"/>
    </location>
</feature>
<dbReference type="EMBL" id="JAHEAC010000024">
    <property type="protein sequence ID" value="MBX8643859.1"/>
    <property type="molecule type" value="Genomic_DNA"/>
</dbReference>
<accession>A0A8J7YSM4</accession>
<feature type="transmembrane region" description="Helical" evidence="1">
    <location>
        <begin position="266"/>
        <end position="292"/>
    </location>
</feature>
<feature type="transmembrane region" description="Helical" evidence="1">
    <location>
        <begin position="298"/>
        <end position="324"/>
    </location>
</feature>
<dbReference type="GO" id="GO:0140359">
    <property type="term" value="F:ABC-type transporter activity"/>
    <property type="evidence" value="ECO:0007669"/>
    <property type="project" value="InterPro"/>
</dbReference>
<keyword evidence="1" id="KW-0472">Membrane</keyword>
<dbReference type="Proteomes" id="UP000750197">
    <property type="component" value="Unassembled WGS sequence"/>
</dbReference>
<feature type="non-terminal residue" evidence="2">
    <location>
        <position position="1"/>
    </location>
</feature>
<dbReference type="AlphaFoldDB" id="A0A8J7YSM4"/>
<reference evidence="2" key="1">
    <citation type="submission" date="2021-05" db="EMBL/GenBank/DDBJ databases">
        <title>Genomic insights into ecological role and evolution of a novel Thermoplasmata order Candidatus Sysuiplasmatales.</title>
        <authorList>
            <person name="Yuan Y."/>
        </authorList>
    </citation>
    <scope>NUCLEOTIDE SEQUENCE</scope>
    <source>
        <strain evidence="2">TUT19-bin139</strain>
    </source>
</reference>
<proteinExistence type="predicted"/>
<evidence type="ECO:0000313" key="2">
    <source>
        <dbReference type="EMBL" id="MBX8643859.1"/>
    </source>
</evidence>
<gene>
    <name evidence="2" type="ORF">KIY12_03945</name>
</gene>
<keyword evidence="1" id="KW-1133">Transmembrane helix</keyword>
<dbReference type="Pfam" id="PF12679">
    <property type="entry name" value="ABC2_membrane_2"/>
    <property type="match status" value="1"/>
</dbReference>
<protein>
    <submittedName>
        <fullName evidence="2">ABC transporter permease</fullName>
    </submittedName>
</protein>
<evidence type="ECO:0000256" key="1">
    <source>
        <dbReference type="SAM" id="Phobius"/>
    </source>
</evidence>
<feature type="transmembrane region" description="Helical" evidence="1">
    <location>
        <begin position="232"/>
        <end position="254"/>
    </location>
</feature>